<dbReference type="EMBL" id="CAJOBJ010158728">
    <property type="protein sequence ID" value="CAF4837218.1"/>
    <property type="molecule type" value="Genomic_DNA"/>
</dbReference>
<comment type="caution">
    <text evidence="3">The sequence shown here is derived from an EMBL/GenBank/DDBJ whole genome shotgun (WGS) entry which is preliminary data.</text>
</comment>
<gene>
    <name evidence="2" type="ORF">GIL414_LOCUS48741</name>
    <name evidence="3" type="ORF">GIL414_LOCUS54627</name>
</gene>
<accession>A0A8S3DDX6</accession>
<dbReference type="EMBL" id="CAJOBJ010191954">
    <property type="protein sequence ID" value="CAF4956912.1"/>
    <property type="molecule type" value="Genomic_DNA"/>
</dbReference>
<protein>
    <submittedName>
        <fullName evidence="3">Uncharacterized protein</fullName>
    </submittedName>
</protein>
<proteinExistence type="predicted"/>
<dbReference type="Proteomes" id="UP000681720">
    <property type="component" value="Unassembled WGS sequence"/>
</dbReference>
<feature type="compositionally biased region" description="Basic and acidic residues" evidence="1">
    <location>
        <begin position="13"/>
        <end position="24"/>
    </location>
</feature>
<organism evidence="3 4">
    <name type="scientific">Rotaria magnacalcarata</name>
    <dbReference type="NCBI Taxonomy" id="392030"/>
    <lineage>
        <taxon>Eukaryota</taxon>
        <taxon>Metazoa</taxon>
        <taxon>Spiralia</taxon>
        <taxon>Gnathifera</taxon>
        <taxon>Rotifera</taxon>
        <taxon>Eurotatoria</taxon>
        <taxon>Bdelloidea</taxon>
        <taxon>Philodinida</taxon>
        <taxon>Philodinidae</taxon>
        <taxon>Rotaria</taxon>
    </lineage>
</organism>
<evidence type="ECO:0000256" key="1">
    <source>
        <dbReference type="SAM" id="MobiDB-lite"/>
    </source>
</evidence>
<evidence type="ECO:0000313" key="2">
    <source>
        <dbReference type="EMBL" id="CAF4837218.1"/>
    </source>
</evidence>
<reference evidence="3" key="1">
    <citation type="submission" date="2021-02" db="EMBL/GenBank/DDBJ databases">
        <authorList>
            <person name="Nowell W R."/>
        </authorList>
    </citation>
    <scope>NUCLEOTIDE SEQUENCE</scope>
</reference>
<feature type="non-terminal residue" evidence="3">
    <location>
        <position position="1"/>
    </location>
</feature>
<evidence type="ECO:0000313" key="3">
    <source>
        <dbReference type="EMBL" id="CAF4956912.1"/>
    </source>
</evidence>
<feature type="region of interest" description="Disordered" evidence="1">
    <location>
        <begin position="1"/>
        <end position="24"/>
    </location>
</feature>
<dbReference type="AlphaFoldDB" id="A0A8S3DDX6"/>
<sequence length="66" mass="7569">QMIRKPKQRNLRGRTDIDNVEEDHSNVTNPQLVVVNEQSVETKIVVKKVDVPKSLLSFGDDEGNYF</sequence>
<evidence type="ECO:0000313" key="4">
    <source>
        <dbReference type="Proteomes" id="UP000681720"/>
    </source>
</evidence>
<name>A0A8S3DDX6_9BILA</name>
<feature type="compositionally biased region" description="Basic residues" evidence="1">
    <location>
        <begin position="1"/>
        <end position="12"/>
    </location>
</feature>